<keyword evidence="5 8" id="KW-0472">Membrane</keyword>
<evidence type="ECO:0000256" key="2">
    <source>
        <dbReference type="ARBA" id="ARBA00022475"/>
    </source>
</evidence>
<keyword evidence="3 8" id="KW-0812">Transmembrane</keyword>
<dbReference type="InterPro" id="IPR017270">
    <property type="entry name" value="MotA/TolQ/ExbB-rel"/>
</dbReference>
<evidence type="ECO:0000256" key="7">
    <source>
        <dbReference type="SAM" id="Coils"/>
    </source>
</evidence>
<keyword evidence="12" id="KW-1185">Reference proteome</keyword>
<keyword evidence="7" id="KW-0175">Coiled coil</keyword>
<keyword evidence="6" id="KW-0653">Protein transport</keyword>
<dbReference type="EMBL" id="FZOG01000004">
    <property type="protein sequence ID" value="SNS77633.1"/>
    <property type="molecule type" value="Genomic_DNA"/>
</dbReference>
<evidence type="ECO:0000256" key="4">
    <source>
        <dbReference type="ARBA" id="ARBA00022989"/>
    </source>
</evidence>
<sequence length="453" mass="48604">MSVVIKRGLIAALVLSALPVTVSAAEPLSPDQLLQRIRSERAAEVSAMQDREKAFVAQRSERAQLLAKAQASLAEQKSEAERLKADFDRQEAELAEQEALLKQRSGSLGELFAVVRQSAGDVAGQWQDSLLNAQYPERIKRLQALSESRALPSAQDLEDYWMVLLEDLAASGRVEQVELPVVAADGTRKQQPVLRVGAFSAYSDGQFLRYDADSNELLVPARQPAGSGLVSDYLASKEPLATLPIDPSRGTILAQLQRKPGLWDRLQQGGLVGWVIVALGALGLLLALWRMVYLAKVNRGVKAQLHNISVPDDGNPLGRVIGVLGPNPQLSDLETLELKLDEAILQETPPLEKGQGLLKLLSAVAPLLGLLGTVTGMIVTFQAITQGGGGDSRLMADGISQALVTTVLGLVVAIPLLFLHSLLASRSKALIQLLEQQSAGLIALHLSGAPRRD</sequence>
<feature type="transmembrane region" description="Helical" evidence="8">
    <location>
        <begin position="399"/>
        <end position="419"/>
    </location>
</feature>
<dbReference type="GO" id="GO:0017038">
    <property type="term" value="P:protein import"/>
    <property type="evidence" value="ECO:0007669"/>
    <property type="project" value="TreeGrafter"/>
</dbReference>
<dbReference type="Pfam" id="PF01618">
    <property type="entry name" value="MotA_ExbB"/>
    <property type="match status" value="1"/>
</dbReference>
<keyword evidence="4 8" id="KW-1133">Transmembrane helix</keyword>
<protein>
    <submittedName>
        <fullName evidence="11">Outer membrane transport energization protein ExbB</fullName>
    </submittedName>
</protein>
<evidence type="ECO:0000256" key="3">
    <source>
        <dbReference type="ARBA" id="ARBA00022692"/>
    </source>
</evidence>
<dbReference type="RefSeq" id="WP_010487041.1">
    <property type="nucleotide sequence ID" value="NZ_FZOG01000004.1"/>
</dbReference>
<evidence type="ECO:0000256" key="1">
    <source>
        <dbReference type="ARBA" id="ARBA00004651"/>
    </source>
</evidence>
<accession>A0A239H9Y6</accession>
<organism evidence="11 12">
    <name type="scientific">Pseudomonas segetis</name>
    <dbReference type="NCBI Taxonomy" id="298908"/>
    <lineage>
        <taxon>Bacteria</taxon>
        <taxon>Pseudomonadati</taxon>
        <taxon>Pseudomonadota</taxon>
        <taxon>Gammaproteobacteria</taxon>
        <taxon>Pseudomonadales</taxon>
        <taxon>Pseudomonadaceae</taxon>
        <taxon>Pseudomonas</taxon>
    </lineage>
</organism>
<evidence type="ECO:0000256" key="9">
    <source>
        <dbReference type="SAM" id="SignalP"/>
    </source>
</evidence>
<evidence type="ECO:0000256" key="8">
    <source>
        <dbReference type="SAM" id="Phobius"/>
    </source>
</evidence>
<keyword evidence="6" id="KW-0813">Transport</keyword>
<feature type="domain" description="MotA/TolQ/ExbB proton channel" evidence="10">
    <location>
        <begin position="331"/>
        <end position="435"/>
    </location>
</feature>
<comment type="similarity">
    <text evidence="6">Belongs to the exbB/tolQ family.</text>
</comment>
<keyword evidence="2" id="KW-1003">Cell membrane</keyword>
<name>A0A239H9Y6_9PSED</name>
<keyword evidence="9" id="KW-0732">Signal</keyword>
<dbReference type="Proteomes" id="UP000242915">
    <property type="component" value="Unassembled WGS sequence"/>
</dbReference>
<evidence type="ECO:0000259" key="10">
    <source>
        <dbReference type="Pfam" id="PF01618"/>
    </source>
</evidence>
<evidence type="ECO:0000256" key="5">
    <source>
        <dbReference type="ARBA" id="ARBA00023136"/>
    </source>
</evidence>
<dbReference type="PIRSF" id="PIRSF037714">
    <property type="entry name" value="TolR"/>
    <property type="match status" value="1"/>
</dbReference>
<gene>
    <name evidence="11" type="ORF">SAMN05216255_3343</name>
</gene>
<feature type="transmembrane region" description="Helical" evidence="8">
    <location>
        <begin position="271"/>
        <end position="289"/>
    </location>
</feature>
<reference evidence="12" key="1">
    <citation type="submission" date="2017-06" db="EMBL/GenBank/DDBJ databases">
        <authorList>
            <person name="Varghese N."/>
            <person name="Submissions S."/>
        </authorList>
    </citation>
    <scope>NUCLEOTIDE SEQUENCE [LARGE SCALE GENOMIC DNA]</scope>
    <source>
        <strain evidence="12">CIP 108523</strain>
    </source>
</reference>
<feature type="coiled-coil region" evidence="7">
    <location>
        <begin position="66"/>
        <end position="100"/>
    </location>
</feature>
<dbReference type="InterPro" id="IPR050790">
    <property type="entry name" value="ExbB/TolQ_transport"/>
</dbReference>
<dbReference type="InterPro" id="IPR002898">
    <property type="entry name" value="MotA_ExbB_proton_chnl"/>
</dbReference>
<dbReference type="PANTHER" id="PTHR30625:SF11">
    <property type="entry name" value="MOTA_TOLQ_EXBB PROTON CHANNEL DOMAIN-CONTAINING PROTEIN"/>
    <property type="match status" value="1"/>
</dbReference>
<dbReference type="PANTHER" id="PTHR30625">
    <property type="entry name" value="PROTEIN TOLQ"/>
    <property type="match status" value="1"/>
</dbReference>
<proteinExistence type="inferred from homology"/>
<feature type="transmembrane region" description="Helical" evidence="8">
    <location>
        <begin position="360"/>
        <end position="379"/>
    </location>
</feature>
<evidence type="ECO:0000313" key="11">
    <source>
        <dbReference type="EMBL" id="SNS77633.1"/>
    </source>
</evidence>
<feature type="signal peptide" evidence="9">
    <location>
        <begin position="1"/>
        <end position="24"/>
    </location>
</feature>
<dbReference type="AlphaFoldDB" id="A0A239H9Y6"/>
<dbReference type="GO" id="GO:0005886">
    <property type="term" value="C:plasma membrane"/>
    <property type="evidence" value="ECO:0007669"/>
    <property type="project" value="UniProtKB-SubCell"/>
</dbReference>
<comment type="subcellular location">
    <subcellularLocation>
        <location evidence="1">Cell membrane</location>
        <topology evidence="1">Multi-pass membrane protein</topology>
    </subcellularLocation>
    <subcellularLocation>
        <location evidence="6">Membrane</location>
        <topology evidence="6">Multi-pass membrane protein</topology>
    </subcellularLocation>
</comment>
<feature type="chain" id="PRO_5011255178" evidence="9">
    <location>
        <begin position="25"/>
        <end position="453"/>
    </location>
</feature>
<evidence type="ECO:0000256" key="6">
    <source>
        <dbReference type="RuleBase" id="RU004057"/>
    </source>
</evidence>
<evidence type="ECO:0000313" key="12">
    <source>
        <dbReference type="Proteomes" id="UP000242915"/>
    </source>
</evidence>